<accession>A0A101PRA3</accession>
<name>A0A101PRA3_STRCK</name>
<dbReference type="AlphaFoldDB" id="A0A101PRA3"/>
<comment type="caution">
    <text evidence="1">The sequence shown here is derived from an EMBL/GenBank/DDBJ whole genome shotgun (WGS) entry which is preliminary data.</text>
</comment>
<dbReference type="RefSeq" id="WP_059266728.1">
    <property type="nucleotide sequence ID" value="NZ_KQ948374.1"/>
</dbReference>
<reference evidence="1 2" key="1">
    <citation type="submission" date="2015-10" db="EMBL/GenBank/DDBJ databases">
        <title>Draft genome sequence of Streptomyces corchorusii DSM 40340, type strain for the species Streptomyces corchorusii.</title>
        <authorList>
            <person name="Ruckert C."/>
            <person name="Winkler A."/>
            <person name="Kalinowski J."/>
            <person name="Kampfer P."/>
            <person name="Glaeser S."/>
        </authorList>
    </citation>
    <scope>NUCLEOTIDE SEQUENCE [LARGE SCALE GENOMIC DNA]</scope>
    <source>
        <strain evidence="1 2">DSM 40340</strain>
    </source>
</reference>
<sequence length="97" mass="10701">MATEDPYAIWPYHLHCAIRTALRSADDHAEDRWTSADWHRAAERALAAPAQLLERHYEHRRVQALATLAANPHTPYTAVADVPAGTCGSTQNGLGED</sequence>
<gene>
    <name evidence="1" type="ORF">AQJ11_40375</name>
</gene>
<dbReference type="Proteomes" id="UP000053398">
    <property type="component" value="Unassembled WGS sequence"/>
</dbReference>
<organism evidence="1 2">
    <name type="scientific">Streptomyces corchorusii</name>
    <name type="common">Streptomyces chibaensis</name>
    <dbReference type="NCBI Taxonomy" id="1903"/>
    <lineage>
        <taxon>Bacteria</taxon>
        <taxon>Bacillati</taxon>
        <taxon>Actinomycetota</taxon>
        <taxon>Actinomycetes</taxon>
        <taxon>Kitasatosporales</taxon>
        <taxon>Streptomycetaceae</taxon>
        <taxon>Streptomyces</taxon>
    </lineage>
</organism>
<proteinExistence type="predicted"/>
<keyword evidence="2" id="KW-1185">Reference proteome</keyword>
<protein>
    <submittedName>
        <fullName evidence="1">Uncharacterized protein</fullName>
    </submittedName>
</protein>
<evidence type="ECO:0000313" key="2">
    <source>
        <dbReference type="Proteomes" id="UP000053398"/>
    </source>
</evidence>
<evidence type="ECO:0000313" key="1">
    <source>
        <dbReference type="EMBL" id="KUN16246.1"/>
    </source>
</evidence>
<dbReference type="EMBL" id="LMWP01000058">
    <property type="protein sequence ID" value="KUN16246.1"/>
    <property type="molecule type" value="Genomic_DNA"/>
</dbReference>